<accession>A0ABN8NGC1</accession>
<organism evidence="3 4">
    <name type="scientific">Porites lobata</name>
    <dbReference type="NCBI Taxonomy" id="104759"/>
    <lineage>
        <taxon>Eukaryota</taxon>
        <taxon>Metazoa</taxon>
        <taxon>Cnidaria</taxon>
        <taxon>Anthozoa</taxon>
        <taxon>Hexacorallia</taxon>
        <taxon>Scleractinia</taxon>
        <taxon>Fungiina</taxon>
        <taxon>Poritidae</taxon>
        <taxon>Porites</taxon>
    </lineage>
</organism>
<sequence>PSPYESDEEKEEKGNLKPEERRPSSELEDNKAEDEHEESSENSFLGTESSSESQDGSLSDDSDSLSGSSFTIFLNGPRVAGEPREDSFRTKIYEATVTSEGIHLDIIKGAAYLMFPPNALSQPTSVVIHNWKRSACSPRREENEAIVSNVIEISSSTGQPLEFDVAVKLFLCHSAPALRGYEVVIKKQIGKSNDWEDVKGTKDLRDKPDTEDEYPSNLDFSTFHFPVAQADITEFSTYTVVCRLKSSPSYTITSYGCSIDHPDYPDVKVTIPENAVESETAVSVKLKVQEVQNEEFERHDVFIGPILRIICSQKVTFSKPVTIQLPISLRHEQQEIPDISECRVRVLCQKSAGDHGDWREITSDLRNPASFDGKFVRFQVEHFCKYAKKKIAT</sequence>
<dbReference type="Gene3D" id="2.60.220.30">
    <property type="match status" value="2"/>
</dbReference>
<dbReference type="EMBL" id="CALNXK010000018">
    <property type="protein sequence ID" value="CAH3105917.1"/>
    <property type="molecule type" value="Genomic_DNA"/>
</dbReference>
<comment type="caution">
    <text evidence="3">The sequence shown here is derived from an EMBL/GenBank/DDBJ whole genome shotgun (WGS) entry which is preliminary data.</text>
</comment>
<dbReference type="Pfam" id="PF00791">
    <property type="entry name" value="ZU5"/>
    <property type="match status" value="1"/>
</dbReference>
<feature type="domain" description="ZU5" evidence="2">
    <location>
        <begin position="246"/>
        <end position="392"/>
    </location>
</feature>
<proteinExistence type="predicted"/>
<gene>
    <name evidence="3" type="ORF">PLOB_00013910</name>
</gene>
<evidence type="ECO:0000259" key="2">
    <source>
        <dbReference type="PROSITE" id="PS51145"/>
    </source>
</evidence>
<dbReference type="InterPro" id="IPR000906">
    <property type="entry name" value="ZU5_dom"/>
</dbReference>
<protein>
    <recommendedName>
        <fullName evidence="2">ZU5 domain-containing protein</fullName>
    </recommendedName>
</protein>
<reference evidence="3 4" key="1">
    <citation type="submission" date="2022-05" db="EMBL/GenBank/DDBJ databases">
        <authorList>
            <consortium name="Genoscope - CEA"/>
            <person name="William W."/>
        </authorList>
    </citation>
    <scope>NUCLEOTIDE SEQUENCE [LARGE SCALE GENOMIC DNA]</scope>
</reference>
<feature type="compositionally biased region" description="Low complexity" evidence="1">
    <location>
        <begin position="48"/>
        <end position="57"/>
    </location>
</feature>
<evidence type="ECO:0000313" key="3">
    <source>
        <dbReference type="EMBL" id="CAH3105917.1"/>
    </source>
</evidence>
<name>A0ABN8NGC1_9CNID</name>
<feature type="region of interest" description="Disordered" evidence="1">
    <location>
        <begin position="1"/>
        <end position="65"/>
    </location>
</feature>
<dbReference type="PROSITE" id="PS51145">
    <property type="entry name" value="ZU5"/>
    <property type="match status" value="1"/>
</dbReference>
<feature type="non-terminal residue" evidence="3">
    <location>
        <position position="393"/>
    </location>
</feature>
<evidence type="ECO:0000313" key="4">
    <source>
        <dbReference type="Proteomes" id="UP001159405"/>
    </source>
</evidence>
<dbReference type="Proteomes" id="UP001159405">
    <property type="component" value="Unassembled WGS sequence"/>
</dbReference>
<feature type="compositionally biased region" description="Acidic residues" evidence="1">
    <location>
        <begin position="1"/>
        <end position="10"/>
    </location>
</feature>
<evidence type="ECO:0000256" key="1">
    <source>
        <dbReference type="SAM" id="MobiDB-lite"/>
    </source>
</evidence>
<feature type="compositionally biased region" description="Basic and acidic residues" evidence="1">
    <location>
        <begin position="11"/>
        <end position="34"/>
    </location>
</feature>
<keyword evidence="4" id="KW-1185">Reference proteome</keyword>
<feature type="non-terminal residue" evidence="3">
    <location>
        <position position="1"/>
    </location>
</feature>